<dbReference type="EMBL" id="SRYB01000013">
    <property type="protein sequence ID" value="TGY78439.1"/>
    <property type="molecule type" value="Genomic_DNA"/>
</dbReference>
<evidence type="ECO:0000313" key="1">
    <source>
        <dbReference type="EMBL" id="TGY78439.1"/>
    </source>
</evidence>
<sequence>MLREILAITGKPGLFRIVSHGNRNLIVEELKSKKRFAAQSRDKVVSLGDIAMYTDSGDKPLGEILDLVYARNEGKTIDVKKLISDGGLRAEFEAVIPDFDKERVYDNDIKKLFTWYNILVEAGMTKFAEEEEKTEAAEDTEKAE</sequence>
<name>A0AC61RHP2_9BACT</name>
<organism evidence="1 2">
    <name type="scientific">Lepagella muris</name>
    <dbReference type="NCBI Taxonomy" id="3032870"/>
    <lineage>
        <taxon>Bacteria</taxon>
        <taxon>Pseudomonadati</taxon>
        <taxon>Bacteroidota</taxon>
        <taxon>Bacteroidia</taxon>
        <taxon>Bacteroidales</taxon>
        <taxon>Muribaculaceae</taxon>
        <taxon>Lepagella</taxon>
    </lineage>
</organism>
<gene>
    <name evidence="1" type="ORF">E5331_10110</name>
</gene>
<protein>
    <submittedName>
        <fullName evidence="1">Uncharacterized protein</fullName>
    </submittedName>
</protein>
<accession>A0AC61RHP2</accession>
<evidence type="ECO:0000313" key="2">
    <source>
        <dbReference type="Proteomes" id="UP000306319"/>
    </source>
</evidence>
<comment type="caution">
    <text evidence="1">The sequence shown here is derived from an EMBL/GenBank/DDBJ whole genome shotgun (WGS) entry which is preliminary data.</text>
</comment>
<reference evidence="1" key="1">
    <citation type="submission" date="2019-04" db="EMBL/GenBank/DDBJ databases">
        <title>Microbes associate with the intestines of laboratory mice.</title>
        <authorList>
            <person name="Navarre W."/>
            <person name="Wong E."/>
            <person name="Huang K."/>
            <person name="Tropini C."/>
            <person name="Ng K."/>
            <person name="Yu B."/>
        </authorList>
    </citation>
    <scope>NUCLEOTIDE SEQUENCE</scope>
    <source>
        <strain evidence="1">NM04_E33</strain>
    </source>
</reference>
<dbReference type="Proteomes" id="UP000306319">
    <property type="component" value="Unassembled WGS sequence"/>
</dbReference>
<proteinExistence type="predicted"/>
<keyword evidence="2" id="KW-1185">Reference proteome</keyword>